<reference evidence="2" key="1">
    <citation type="submission" date="2022-11" db="UniProtKB">
        <authorList>
            <consortium name="WormBaseParasite"/>
        </authorList>
    </citation>
    <scope>IDENTIFICATION</scope>
</reference>
<name>A0A915J4C3_ROMCU</name>
<accession>A0A915J4C3</accession>
<dbReference type="AlphaFoldDB" id="A0A915J4C3"/>
<sequence length="360" mass="42011">MISRNSRKVCKLVAGVYSRNRHVSTLFKIKEVVQDDTDIISDHFSTPDRKDLSFREQNAPAAAEHFRKLLKRYDKCRARYEEYGARYSVIRNLVYVSERTFDLGATTLNNFSRVSYLLSVLRLLLDYDLSKLETFVGSKDSFLLPVLELKASSSFSHDVNDFLLAMSMIVLLKEAKPPRCLTFTCLTPAVLDESLRKLYTLTHMSEIIQILEAVYRLSDDSFSDTSSNSPKNSLEQNQFFSQAFDIFADRFIDLMLDTKFSPSDFASFSYFLTLRPEKFTWNVVHQNQMTDRIFSRLRRYFHRLDIDSTGMICYYLNTVGKRVERSNSFRDAICRFMNTENNKHCSEFTKMNIKKLVDNE</sequence>
<dbReference type="WBParaSite" id="nRc.2.0.1.t21271-RA">
    <property type="protein sequence ID" value="nRc.2.0.1.t21271-RA"/>
    <property type="gene ID" value="nRc.2.0.1.g21271"/>
</dbReference>
<organism evidence="1 2">
    <name type="scientific">Romanomermis culicivorax</name>
    <name type="common">Nematode worm</name>
    <dbReference type="NCBI Taxonomy" id="13658"/>
    <lineage>
        <taxon>Eukaryota</taxon>
        <taxon>Metazoa</taxon>
        <taxon>Ecdysozoa</taxon>
        <taxon>Nematoda</taxon>
        <taxon>Enoplea</taxon>
        <taxon>Dorylaimia</taxon>
        <taxon>Mermithida</taxon>
        <taxon>Mermithoidea</taxon>
        <taxon>Mermithidae</taxon>
        <taxon>Romanomermis</taxon>
    </lineage>
</organism>
<proteinExistence type="predicted"/>
<keyword evidence="1" id="KW-1185">Reference proteome</keyword>
<evidence type="ECO:0000313" key="2">
    <source>
        <dbReference type="WBParaSite" id="nRc.2.0.1.t21271-RA"/>
    </source>
</evidence>
<protein>
    <submittedName>
        <fullName evidence="2">Uncharacterized protein</fullName>
    </submittedName>
</protein>
<evidence type="ECO:0000313" key="1">
    <source>
        <dbReference type="Proteomes" id="UP000887565"/>
    </source>
</evidence>
<dbReference type="Proteomes" id="UP000887565">
    <property type="component" value="Unplaced"/>
</dbReference>